<evidence type="ECO:0000256" key="5">
    <source>
        <dbReference type="ARBA" id="ARBA00022777"/>
    </source>
</evidence>
<dbReference type="CDD" id="cd00130">
    <property type="entry name" value="PAS"/>
    <property type="match status" value="2"/>
</dbReference>
<dbReference type="Gene3D" id="3.30.450.20">
    <property type="entry name" value="PAS domain"/>
    <property type="match status" value="3"/>
</dbReference>
<evidence type="ECO:0000313" key="9">
    <source>
        <dbReference type="Proteomes" id="UP000238157"/>
    </source>
</evidence>
<dbReference type="RefSeq" id="WP_106133280.1">
    <property type="nucleotide sequence ID" value="NZ_PVTR01000004.1"/>
</dbReference>
<dbReference type="EC" id="2.7.13.3" evidence="2"/>
<dbReference type="InterPro" id="IPR052162">
    <property type="entry name" value="Sensor_kinase/Photoreceptor"/>
</dbReference>
<reference evidence="8 9" key="1">
    <citation type="submission" date="2018-03" db="EMBL/GenBank/DDBJ databases">
        <title>Genomic Encyclopedia of Archaeal and Bacterial Type Strains, Phase II (KMG-II): from individual species to whole genera.</title>
        <authorList>
            <person name="Goeker M."/>
        </authorList>
    </citation>
    <scope>NUCLEOTIDE SEQUENCE [LARGE SCALE GENOMIC DNA]</scope>
    <source>
        <strain evidence="8 9">DSM 27929</strain>
    </source>
</reference>
<keyword evidence="4" id="KW-0808">Transferase</keyword>
<dbReference type="GO" id="GO:0000155">
    <property type="term" value="F:phosphorelay sensor kinase activity"/>
    <property type="evidence" value="ECO:0007669"/>
    <property type="project" value="InterPro"/>
</dbReference>
<dbReference type="PANTHER" id="PTHR43304">
    <property type="entry name" value="PHYTOCHROME-LIKE PROTEIN CPH1"/>
    <property type="match status" value="1"/>
</dbReference>
<evidence type="ECO:0000256" key="4">
    <source>
        <dbReference type="ARBA" id="ARBA00022679"/>
    </source>
</evidence>
<dbReference type="OrthoDB" id="9124519at2"/>
<evidence type="ECO:0000256" key="3">
    <source>
        <dbReference type="ARBA" id="ARBA00022553"/>
    </source>
</evidence>
<dbReference type="InterPro" id="IPR013656">
    <property type="entry name" value="PAS_4"/>
</dbReference>
<evidence type="ECO:0000259" key="7">
    <source>
        <dbReference type="PROSITE" id="PS50113"/>
    </source>
</evidence>
<dbReference type="SMART" id="SM00086">
    <property type="entry name" value="PAC"/>
    <property type="match status" value="3"/>
</dbReference>
<sequence>MKKSDGYGLIVNVNDNMQKTTFQQRFYESQIKLKAHFESTSDGNILISPDLKVLNFNKVANENTKALFGEELRVGCDFEPYITPETKDDFLIDFKKSLNGEVISRDINLCFNQSKIWFKCSYHPAYDEKGGIIGISFNATNIDDRKNVEKRLKENEDFLESVLQTQNEMICRFLPDTTLSFLNNAYCKGLGYSKQELIGRKFTEFIPEEFIENVLKDLRKLSKDNPTQTKRHKTIKNDGSIIWQEWTDTVILNQSGEVIEFQSIGRDVTEIVETTEKLQTVNQIIEQSFNEIFTFNPESQLILHANDCALSKLGYSKDDILNLKFIDLLNDFSKSEFENICASLLQSLSPKHIFETELVKKDNSTYPVEMHLQRIYIHNVVVLSAICLDISEKKKHQNSIKNQNIILKDIAWMQSHLVRAPLANILGLIHLMKEEFADNDDLGKYLDLLNKSSEELDKVIRDVAKKIDIVDKLEEK</sequence>
<keyword evidence="5" id="KW-0418">Kinase</keyword>
<proteinExistence type="predicted"/>
<gene>
    <name evidence="8" type="ORF">CLW00_104209</name>
</gene>
<dbReference type="InterPro" id="IPR003661">
    <property type="entry name" value="HisK_dim/P_dom"/>
</dbReference>
<feature type="domain" description="PAS" evidence="6">
    <location>
        <begin position="155"/>
        <end position="225"/>
    </location>
</feature>
<feature type="domain" description="PAS" evidence="6">
    <location>
        <begin position="277"/>
        <end position="322"/>
    </location>
</feature>
<dbReference type="Pfam" id="PF13426">
    <property type="entry name" value="PAS_9"/>
    <property type="match status" value="2"/>
</dbReference>
<dbReference type="PROSITE" id="PS50113">
    <property type="entry name" value="PAC"/>
    <property type="match status" value="1"/>
</dbReference>
<dbReference type="SUPFAM" id="SSF47384">
    <property type="entry name" value="Homodimeric domain of signal transducing histidine kinase"/>
    <property type="match status" value="1"/>
</dbReference>
<evidence type="ECO:0000256" key="1">
    <source>
        <dbReference type="ARBA" id="ARBA00000085"/>
    </source>
</evidence>
<dbReference type="InterPro" id="IPR001610">
    <property type="entry name" value="PAC"/>
</dbReference>
<dbReference type="InterPro" id="IPR000700">
    <property type="entry name" value="PAS-assoc_C"/>
</dbReference>
<dbReference type="Pfam" id="PF08448">
    <property type="entry name" value="PAS_4"/>
    <property type="match status" value="1"/>
</dbReference>
<comment type="caution">
    <text evidence="8">The sequence shown here is derived from an EMBL/GenBank/DDBJ whole genome shotgun (WGS) entry which is preliminary data.</text>
</comment>
<feature type="domain" description="PAC" evidence="7">
    <location>
        <begin position="228"/>
        <end position="280"/>
    </location>
</feature>
<comment type="catalytic activity">
    <reaction evidence="1">
        <text>ATP + protein L-histidine = ADP + protein N-phospho-L-histidine.</text>
        <dbReference type="EC" id="2.7.13.3"/>
    </reaction>
</comment>
<dbReference type="Proteomes" id="UP000238157">
    <property type="component" value="Unassembled WGS sequence"/>
</dbReference>
<accession>A0A2T0WPC3</accession>
<keyword evidence="9" id="KW-1185">Reference proteome</keyword>
<protein>
    <recommendedName>
        <fullName evidence="2">histidine kinase</fullName>
        <ecNumber evidence="2">2.7.13.3</ecNumber>
    </recommendedName>
</protein>
<dbReference type="SUPFAM" id="SSF55785">
    <property type="entry name" value="PYP-like sensor domain (PAS domain)"/>
    <property type="match status" value="3"/>
</dbReference>
<dbReference type="Gene3D" id="1.10.287.130">
    <property type="match status" value="1"/>
</dbReference>
<dbReference type="PROSITE" id="PS50112">
    <property type="entry name" value="PAS"/>
    <property type="match status" value="2"/>
</dbReference>
<dbReference type="NCBIfam" id="TIGR00229">
    <property type="entry name" value="sensory_box"/>
    <property type="match status" value="2"/>
</dbReference>
<evidence type="ECO:0000256" key="2">
    <source>
        <dbReference type="ARBA" id="ARBA00012438"/>
    </source>
</evidence>
<dbReference type="InterPro" id="IPR035965">
    <property type="entry name" value="PAS-like_dom_sf"/>
</dbReference>
<keyword evidence="3" id="KW-0597">Phosphoprotein</keyword>
<dbReference type="SMART" id="SM00091">
    <property type="entry name" value="PAS"/>
    <property type="match status" value="3"/>
</dbReference>
<dbReference type="PANTHER" id="PTHR43304:SF1">
    <property type="entry name" value="PAC DOMAIN-CONTAINING PROTEIN"/>
    <property type="match status" value="1"/>
</dbReference>
<dbReference type="EMBL" id="PVTR01000004">
    <property type="protein sequence ID" value="PRY88558.1"/>
    <property type="molecule type" value="Genomic_DNA"/>
</dbReference>
<evidence type="ECO:0000259" key="6">
    <source>
        <dbReference type="PROSITE" id="PS50112"/>
    </source>
</evidence>
<dbReference type="InterPro" id="IPR036097">
    <property type="entry name" value="HisK_dim/P_sf"/>
</dbReference>
<dbReference type="InterPro" id="IPR000014">
    <property type="entry name" value="PAS"/>
</dbReference>
<organism evidence="8 9">
    <name type="scientific">Mongoliibacter ruber</name>
    <dbReference type="NCBI Taxonomy" id="1750599"/>
    <lineage>
        <taxon>Bacteria</taxon>
        <taxon>Pseudomonadati</taxon>
        <taxon>Bacteroidota</taxon>
        <taxon>Cytophagia</taxon>
        <taxon>Cytophagales</taxon>
        <taxon>Cyclobacteriaceae</taxon>
        <taxon>Mongoliibacter</taxon>
    </lineage>
</organism>
<dbReference type="AlphaFoldDB" id="A0A2T0WPC3"/>
<dbReference type="CDD" id="cd00082">
    <property type="entry name" value="HisKA"/>
    <property type="match status" value="1"/>
</dbReference>
<name>A0A2T0WPC3_9BACT</name>
<evidence type="ECO:0000313" key="8">
    <source>
        <dbReference type="EMBL" id="PRY88558.1"/>
    </source>
</evidence>